<proteinExistence type="predicted"/>
<organism evidence="3 4">
    <name type="scientific">Fusarium zealandicum</name>
    <dbReference type="NCBI Taxonomy" id="1053134"/>
    <lineage>
        <taxon>Eukaryota</taxon>
        <taxon>Fungi</taxon>
        <taxon>Dikarya</taxon>
        <taxon>Ascomycota</taxon>
        <taxon>Pezizomycotina</taxon>
        <taxon>Sordariomycetes</taxon>
        <taxon>Hypocreomycetidae</taxon>
        <taxon>Hypocreales</taxon>
        <taxon>Nectriaceae</taxon>
        <taxon>Fusarium</taxon>
        <taxon>Fusarium staphyleae species complex</taxon>
    </lineage>
</organism>
<feature type="compositionally biased region" description="Basic residues" evidence="1">
    <location>
        <begin position="67"/>
        <end position="82"/>
    </location>
</feature>
<evidence type="ECO:0000256" key="2">
    <source>
        <dbReference type="SAM" id="Phobius"/>
    </source>
</evidence>
<evidence type="ECO:0000313" key="3">
    <source>
        <dbReference type="EMBL" id="KAF4973463.1"/>
    </source>
</evidence>
<reference evidence="3" key="2">
    <citation type="submission" date="2020-05" db="EMBL/GenBank/DDBJ databases">
        <authorList>
            <person name="Kim H.-S."/>
            <person name="Proctor R.H."/>
            <person name="Brown D.W."/>
        </authorList>
    </citation>
    <scope>NUCLEOTIDE SEQUENCE</scope>
    <source>
        <strain evidence="3">NRRL 22465</strain>
    </source>
</reference>
<dbReference type="EMBL" id="JABEYC010000856">
    <property type="protein sequence ID" value="KAF4973463.1"/>
    <property type="molecule type" value="Genomic_DNA"/>
</dbReference>
<keyword evidence="2" id="KW-0472">Membrane</keyword>
<keyword evidence="2" id="KW-0812">Transmembrane</keyword>
<dbReference type="Proteomes" id="UP000635477">
    <property type="component" value="Unassembled WGS sequence"/>
</dbReference>
<protein>
    <submittedName>
        <fullName evidence="3">Uncharacterized protein</fullName>
    </submittedName>
</protein>
<feature type="transmembrane region" description="Helical" evidence="2">
    <location>
        <begin position="35"/>
        <end position="58"/>
    </location>
</feature>
<keyword evidence="2" id="KW-1133">Transmembrane helix</keyword>
<accession>A0A8H4UCH0</accession>
<keyword evidence="4" id="KW-1185">Reference proteome</keyword>
<feature type="region of interest" description="Disordered" evidence="1">
    <location>
        <begin position="1"/>
        <end position="27"/>
    </location>
</feature>
<name>A0A8H4UCH0_9HYPO</name>
<gene>
    <name evidence="3" type="ORF">FZEAL_9325</name>
</gene>
<feature type="compositionally biased region" description="Pro residues" evidence="1">
    <location>
        <begin position="95"/>
        <end position="104"/>
    </location>
</feature>
<dbReference type="OrthoDB" id="5151975at2759"/>
<feature type="region of interest" description="Disordered" evidence="1">
    <location>
        <begin position="67"/>
        <end position="115"/>
    </location>
</feature>
<reference evidence="3" key="1">
    <citation type="journal article" date="2020" name="BMC Genomics">
        <title>Correction to: Identification and distribution of gene clusters required for synthesis of sphingolipid metabolism inhibitors in diverse species of the filamentous fungus Fusarium.</title>
        <authorList>
            <person name="Kim H.S."/>
            <person name="Lohmar J.M."/>
            <person name="Busman M."/>
            <person name="Brown D.W."/>
            <person name="Naumann T.A."/>
            <person name="Divon H.H."/>
            <person name="Lysoe E."/>
            <person name="Uhlig S."/>
            <person name="Proctor R.H."/>
        </authorList>
    </citation>
    <scope>NUCLEOTIDE SEQUENCE</scope>
    <source>
        <strain evidence="3">NRRL 22465</strain>
    </source>
</reference>
<dbReference type="AlphaFoldDB" id="A0A8H4UCH0"/>
<evidence type="ECO:0000313" key="4">
    <source>
        <dbReference type="Proteomes" id="UP000635477"/>
    </source>
</evidence>
<evidence type="ECO:0000256" key="1">
    <source>
        <dbReference type="SAM" id="MobiDB-lite"/>
    </source>
</evidence>
<sequence>MRLLQRFSYGSGQSSMGLDKRQFSSNPSRNNNIKIGLIVGFVLAAFLAVIGVFLYFYCSSIRFKFRKKRKHHHRHHRRHKSSSSKGSRGTDRTAPPSPSPPSDESPPEQDKPADE</sequence>
<comment type="caution">
    <text evidence="3">The sequence shown here is derived from an EMBL/GenBank/DDBJ whole genome shotgun (WGS) entry which is preliminary data.</text>
</comment>